<gene>
    <name evidence="1" type="ORF">BV22DRAFT_997805</name>
</gene>
<sequence>PGPRASRSTSDQKTLSVLQFMKAEFPRFSLKQFLKTLFTSQDGGIKNYSNIFLADDGHVMLLDIWWEKSGGRDSSMSGWVVSQVADVCARECSQLTDRASRGPHYNDAQSLRISPRQITVSMVESFRIKDLTER</sequence>
<organism evidence="1 2">
    <name type="scientific">Leucogyrophana mollusca</name>
    <dbReference type="NCBI Taxonomy" id="85980"/>
    <lineage>
        <taxon>Eukaryota</taxon>
        <taxon>Fungi</taxon>
        <taxon>Dikarya</taxon>
        <taxon>Basidiomycota</taxon>
        <taxon>Agaricomycotina</taxon>
        <taxon>Agaricomycetes</taxon>
        <taxon>Agaricomycetidae</taxon>
        <taxon>Boletales</taxon>
        <taxon>Boletales incertae sedis</taxon>
        <taxon>Leucogyrophana</taxon>
    </lineage>
</organism>
<feature type="non-terminal residue" evidence="1">
    <location>
        <position position="1"/>
    </location>
</feature>
<proteinExistence type="predicted"/>
<evidence type="ECO:0000313" key="2">
    <source>
        <dbReference type="Proteomes" id="UP000790709"/>
    </source>
</evidence>
<feature type="non-terminal residue" evidence="1">
    <location>
        <position position="134"/>
    </location>
</feature>
<dbReference type="EMBL" id="MU267193">
    <property type="protein sequence ID" value="KAH7917199.1"/>
    <property type="molecule type" value="Genomic_DNA"/>
</dbReference>
<dbReference type="Proteomes" id="UP000790709">
    <property type="component" value="Unassembled WGS sequence"/>
</dbReference>
<evidence type="ECO:0000313" key="1">
    <source>
        <dbReference type="EMBL" id="KAH7917199.1"/>
    </source>
</evidence>
<keyword evidence="2" id="KW-1185">Reference proteome</keyword>
<accession>A0ACB8AVJ3</accession>
<protein>
    <submittedName>
        <fullName evidence="1">Uncharacterized protein</fullName>
    </submittedName>
</protein>
<name>A0ACB8AVJ3_9AGAM</name>
<comment type="caution">
    <text evidence="1">The sequence shown here is derived from an EMBL/GenBank/DDBJ whole genome shotgun (WGS) entry which is preliminary data.</text>
</comment>
<reference evidence="1" key="1">
    <citation type="journal article" date="2021" name="New Phytol.">
        <title>Evolutionary innovations through gain and loss of genes in the ectomycorrhizal Boletales.</title>
        <authorList>
            <person name="Wu G."/>
            <person name="Miyauchi S."/>
            <person name="Morin E."/>
            <person name="Kuo A."/>
            <person name="Drula E."/>
            <person name="Varga T."/>
            <person name="Kohler A."/>
            <person name="Feng B."/>
            <person name="Cao Y."/>
            <person name="Lipzen A."/>
            <person name="Daum C."/>
            <person name="Hundley H."/>
            <person name="Pangilinan J."/>
            <person name="Johnson J."/>
            <person name="Barry K."/>
            <person name="LaButti K."/>
            <person name="Ng V."/>
            <person name="Ahrendt S."/>
            <person name="Min B."/>
            <person name="Choi I.G."/>
            <person name="Park H."/>
            <person name="Plett J.M."/>
            <person name="Magnuson J."/>
            <person name="Spatafora J.W."/>
            <person name="Nagy L.G."/>
            <person name="Henrissat B."/>
            <person name="Grigoriev I.V."/>
            <person name="Yang Z.L."/>
            <person name="Xu J."/>
            <person name="Martin F.M."/>
        </authorList>
    </citation>
    <scope>NUCLEOTIDE SEQUENCE</scope>
    <source>
        <strain evidence="1">KUC20120723A-06</strain>
    </source>
</reference>